<accession>A0A8H6XJQ7</accession>
<evidence type="ECO:0000313" key="1">
    <source>
        <dbReference type="EMBL" id="KAF7342858.1"/>
    </source>
</evidence>
<organism evidence="1 2">
    <name type="scientific">Mycena sanguinolenta</name>
    <dbReference type="NCBI Taxonomy" id="230812"/>
    <lineage>
        <taxon>Eukaryota</taxon>
        <taxon>Fungi</taxon>
        <taxon>Dikarya</taxon>
        <taxon>Basidiomycota</taxon>
        <taxon>Agaricomycotina</taxon>
        <taxon>Agaricomycetes</taxon>
        <taxon>Agaricomycetidae</taxon>
        <taxon>Agaricales</taxon>
        <taxon>Marasmiineae</taxon>
        <taxon>Mycenaceae</taxon>
        <taxon>Mycena</taxon>
    </lineage>
</organism>
<name>A0A8H6XJQ7_9AGAR</name>
<keyword evidence="2" id="KW-1185">Reference proteome</keyword>
<evidence type="ECO:0000313" key="2">
    <source>
        <dbReference type="Proteomes" id="UP000623467"/>
    </source>
</evidence>
<protein>
    <submittedName>
        <fullName evidence="1">Uncharacterized protein</fullName>
    </submittedName>
</protein>
<proteinExistence type="predicted"/>
<reference evidence="1" key="1">
    <citation type="submission" date="2020-05" db="EMBL/GenBank/DDBJ databases">
        <title>Mycena genomes resolve the evolution of fungal bioluminescence.</title>
        <authorList>
            <person name="Tsai I.J."/>
        </authorList>
    </citation>
    <scope>NUCLEOTIDE SEQUENCE</scope>
    <source>
        <strain evidence="1">160909Yilan</strain>
    </source>
</reference>
<dbReference type="EMBL" id="JACAZH010000024">
    <property type="protein sequence ID" value="KAF7342858.1"/>
    <property type="molecule type" value="Genomic_DNA"/>
</dbReference>
<dbReference type="AlphaFoldDB" id="A0A8H6XJQ7"/>
<comment type="caution">
    <text evidence="1">The sequence shown here is derived from an EMBL/GenBank/DDBJ whole genome shotgun (WGS) entry which is preliminary data.</text>
</comment>
<sequence length="342" mass="36829">MGDFGTFNKLIPLEPNLPSVTSQTHEQAPVYIPWTRKSLSLGAGLDISSALTPGDVGKITLRPSALDFELNNVSLVFESTNATNLFRRTESSSTASSSEHMDTSFAVSASCGFIGVSVQGEFANSLSENRDSNKVSLQASLRVGRIGFSTYPGLSSESLTLLRKSPSDFNRTYGQYFAAALLIGADTTTFLSTSSSMDLRSEMENIEIEAKALWTKVPAASKKSHSQSASATHGITYDGFDTLRAYQRHSRATDAAGYEALKIEAARNLSGGIGLVERVREALKSLGLDETKTMVMTEKQLQGVFNSGAVVEVMFLPYASLRGYVAATATRTLASQLEKELQ</sequence>
<dbReference type="Proteomes" id="UP000623467">
    <property type="component" value="Unassembled WGS sequence"/>
</dbReference>
<gene>
    <name evidence="1" type="ORF">MSAN_02001900</name>
</gene>
<dbReference type="OrthoDB" id="3336780at2759"/>